<dbReference type="Proteomes" id="UP000813461">
    <property type="component" value="Unassembled WGS sequence"/>
</dbReference>
<organism evidence="1 2">
    <name type="scientific">Paraphoma chrysanthemicola</name>
    <dbReference type="NCBI Taxonomy" id="798071"/>
    <lineage>
        <taxon>Eukaryota</taxon>
        <taxon>Fungi</taxon>
        <taxon>Dikarya</taxon>
        <taxon>Ascomycota</taxon>
        <taxon>Pezizomycotina</taxon>
        <taxon>Dothideomycetes</taxon>
        <taxon>Pleosporomycetidae</taxon>
        <taxon>Pleosporales</taxon>
        <taxon>Pleosporineae</taxon>
        <taxon>Phaeosphaeriaceae</taxon>
        <taxon>Paraphoma</taxon>
    </lineage>
</organism>
<evidence type="ECO:0000313" key="2">
    <source>
        <dbReference type="Proteomes" id="UP000813461"/>
    </source>
</evidence>
<dbReference type="EMBL" id="JAGMVJ010000035">
    <property type="protein sequence ID" value="KAH7067199.1"/>
    <property type="molecule type" value="Genomic_DNA"/>
</dbReference>
<dbReference type="AlphaFoldDB" id="A0A8K0QT36"/>
<protein>
    <submittedName>
        <fullName evidence="1">Uncharacterized protein</fullName>
    </submittedName>
</protein>
<sequence length="180" mass="20117">MSYPTKQAFTHVGSWDDKSRAHPAMKWMENYTYACDRKAWNTEPASAYLTSDHTLQKSTGEIVSGGDASWSIFREELYAPMSAHCHDPTNLVCWENETGWEMLGVANLWYNLAVAGEGEKVKDKQGKEWDGVIPAAFDFHYVKQGDGSIKLGKTSIYSNPTGAVVGMLKRGMMKPDDLLK</sequence>
<accession>A0A8K0QT36</accession>
<comment type="caution">
    <text evidence="1">The sequence shown here is derived from an EMBL/GenBank/DDBJ whole genome shotgun (WGS) entry which is preliminary data.</text>
</comment>
<proteinExistence type="predicted"/>
<reference evidence="1" key="1">
    <citation type="journal article" date="2021" name="Nat. Commun.">
        <title>Genetic determinants of endophytism in the Arabidopsis root mycobiome.</title>
        <authorList>
            <person name="Mesny F."/>
            <person name="Miyauchi S."/>
            <person name="Thiergart T."/>
            <person name="Pickel B."/>
            <person name="Atanasova L."/>
            <person name="Karlsson M."/>
            <person name="Huettel B."/>
            <person name="Barry K.W."/>
            <person name="Haridas S."/>
            <person name="Chen C."/>
            <person name="Bauer D."/>
            <person name="Andreopoulos W."/>
            <person name="Pangilinan J."/>
            <person name="LaButti K."/>
            <person name="Riley R."/>
            <person name="Lipzen A."/>
            <person name="Clum A."/>
            <person name="Drula E."/>
            <person name="Henrissat B."/>
            <person name="Kohler A."/>
            <person name="Grigoriev I.V."/>
            <person name="Martin F.M."/>
            <person name="Hacquard S."/>
        </authorList>
    </citation>
    <scope>NUCLEOTIDE SEQUENCE</scope>
    <source>
        <strain evidence="1">MPI-SDFR-AT-0120</strain>
    </source>
</reference>
<gene>
    <name evidence="1" type="ORF">FB567DRAFT_634795</name>
</gene>
<dbReference type="OrthoDB" id="5271918at2759"/>
<name>A0A8K0QT36_9PLEO</name>
<keyword evidence="2" id="KW-1185">Reference proteome</keyword>
<evidence type="ECO:0000313" key="1">
    <source>
        <dbReference type="EMBL" id="KAH7067199.1"/>
    </source>
</evidence>